<protein>
    <submittedName>
        <fullName evidence="2">Uncharacterized protein</fullName>
    </submittedName>
</protein>
<dbReference type="EMBL" id="SPHZ02000009">
    <property type="protein sequence ID" value="KAF0899525.1"/>
    <property type="molecule type" value="Genomic_DNA"/>
</dbReference>
<keyword evidence="3" id="KW-1185">Reference proteome</keyword>
<feature type="region of interest" description="Disordered" evidence="1">
    <location>
        <begin position="90"/>
        <end position="145"/>
    </location>
</feature>
<dbReference type="Proteomes" id="UP000479710">
    <property type="component" value="Unassembled WGS sequence"/>
</dbReference>
<gene>
    <name evidence="2" type="ORF">E2562_020007</name>
</gene>
<evidence type="ECO:0000313" key="3">
    <source>
        <dbReference type="Proteomes" id="UP000479710"/>
    </source>
</evidence>
<feature type="region of interest" description="Disordered" evidence="1">
    <location>
        <begin position="1"/>
        <end position="67"/>
    </location>
</feature>
<dbReference type="AlphaFoldDB" id="A0A6G1CFX0"/>
<comment type="caution">
    <text evidence="2">The sequence shown here is derived from an EMBL/GenBank/DDBJ whole genome shotgun (WGS) entry which is preliminary data.</text>
</comment>
<accession>A0A6G1CFX0</accession>
<organism evidence="2 3">
    <name type="scientific">Oryza meyeriana var. granulata</name>
    <dbReference type="NCBI Taxonomy" id="110450"/>
    <lineage>
        <taxon>Eukaryota</taxon>
        <taxon>Viridiplantae</taxon>
        <taxon>Streptophyta</taxon>
        <taxon>Embryophyta</taxon>
        <taxon>Tracheophyta</taxon>
        <taxon>Spermatophyta</taxon>
        <taxon>Magnoliopsida</taxon>
        <taxon>Liliopsida</taxon>
        <taxon>Poales</taxon>
        <taxon>Poaceae</taxon>
        <taxon>BOP clade</taxon>
        <taxon>Oryzoideae</taxon>
        <taxon>Oryzeae</taxon>
        <taxon>Oryzinae</taxon>
        <taxon>Oryza</taxon>
        <taxon>Oryza meyeriana</taxon>
    </lineage>
</organism>
<evidence type="ECO:0000313" key="2">
    <source>
        <dbReference type="EMBL" id="KAF0899525.1"/>
    </source>
</evidence>
<evidence type="ECO:0000256" key="1">
    <source>
        <dbReference type="SAM" id="MobiDB-lite"/>
    </source>
</evidence>
<sequence>MGGRIGTADEEDDREEVAAVGRKGGSANDGEGEEEEVAVAPGRTRRDGSVEKGGEVAEVGMREERSRQYKEEWVIDDYVFWWWQPASLVATRKPAPPGDGGGQYDGGCRGGTGREWSVHEHKASLEGSASGLEHPVHNPYQDSVP</sequence>
<name>A0A6G1CFX0_9ORYZ</name>
<feature type="compositionally biased region" description="Gly residues" evidence="1">
    <location>
        <begin position="98"/>
        <end position="113"/>
    </location>
</feature>
<proteinExistence type="predicted"/>
<reference evidence="2 3" key="1">
    <citation type="submission" date="2019-11" db="EMBL/GenBank/DDBJ databases">
        <title>Whole genome sequence of Oryza granulata.</title>
        <authorList>
            <person name="Li W."/>
        </authorList>
    </citation>
    <scope>NUCLEOTIDE SEQUENCE [LARGE SCALE GENOMIC DNA]</scope>
    <source>
        <strain evidence="3">cv. Menghai</strain>
        <tissue evidence="2">Leaf</tissue>
    </source>
</reference>
<feature type="compositionally biased region" description="Basic and acidic residues" evidence="1">
    <location>
        <begin position="44"/>
        <end position="67"/>
    </location>
</feature>